<evidence type="ECO:0000259" key="3">
    <source>
        <dbReference type="Pfam" id="PF01648"/>
    </source>
</evidence>
<dbReference type="RefSeq" id="WP_072365593.1">
    <property type="nucleotide sequence ID" value="NZ_CP139972.1"/>
</dbReference>
<gene>
    <name evidence="5" type="ORF">SAMN05661012_06033</name>
    <name evidence="6" type="ORF">SR876_33520</name>
</gene>
<dbReference type="EMBL" id="FPIZ01000031">
    <property type="protein sequence ID" value="SFW87174.1"/>
    <property type="molecule type" value="Genomic_DNA"/>
</dbReference>
<evidence type="ECO:0000313" key="7">
    <source>
        <dbReference type="Proteomes" id="UP000183788"/>
    </source>
</evidence>
<dbReference type="InterPro" id="IPR037143">
    <property type="entry name" value="4-PPantetheinyl_Trfase_dom_sf"/>
</dbReference>
<dbReference type="GO" id="GO:0019878">
    <property type="term" value="P:lysine biosynthetic process via aminoadipic acid"/>
    <property type="evidence" value="ECO:0007669"/>
    <property type="project" value="TreeGrafter"/>
</dbReference>
<sequence>MITFSCFLYRQQLSNTLFDVLLHCLPVHMRADVCRYRRWEDRQNCLFGRLLLRDLLCAEGYSPDSLERVHPDTGGKLVLDDAVDFNLSHSGNMVLAAITRYGRIGVDVELMADLHPEDIAVALRSDELERLQREGKEALYALWTRKESLVKARGQGLAIDVKDICLRNGNRATLRIDGVSETWYYQHVPLPAEYVSVLCTSQLLPEAVFLPAEDLIDRAIWYAGIDVTTLPFFV</sequence>
<dbReference type="EMBL" id="CP140154">
    <property type="protein sequence ID" value="WQG89854.1"/>
    <property type="molecule type" value="Genomic_DNA"/>
</dbReference>
<dbReference type="Pfam" id="PF01648">
    <property type="entry name" value="ACPS"/>
    <property type="match status" value="1"/>
</dbReference>
<dbReference type="AlphaFoldDB" id="A0A1K1SSB1"/>
<dbReference type="GO" id="GO:0008897">
    <property type="term" value="F:holo-[acyl-carrier-protein] synthase activity"/>
    <property type="evidence" value="ECO:0007669"/>
    <property type="project" value="InterPro"/>
</dbReference>
<organism evidence="5 7">
    <name type="scientific">Chitinophaga sancti</name>
    <dbReference type="NCBI Taxonomy" id="1004"/>
    <lineage>
        <taxon>Bacteria</taxon>
        <taxon>Pseudomonadati</taxon>
        <taxon>Bacteroidota</taxon>
        <taxon>Chitinophagia</taxon>
        <taxon>Chitinophagales</taxon>
        <taxon>Chitinophagaceae</taxon>
        <taxon>Chitinophaga</taxon>
    </lineage>
</organism>
<evidence type="ECO:0000313" key="6">
    <source>
        <dbReference type="EMBL" id="WQG89854.1"/>
    </source>
</evidence>
<dbReference type="InterPro" id="IPR008278">
    <property type="entry name" value="4-PPantetheinyl_Trfase_dom"/>
</dbReference>
<dbReference type="OrthoDB" id="9808281at2"/>
<dbReference type="InterPro" id="IPR055066">
    <property type="entry name" value="AASDHPPT_N"/>
</dbReference>
<name>A0A1K1SSB1_9BACT</name>
<dbReference type="Proteomes" id="UP000183788">
    <property type="component" value="Unassembled WGS sequence"/>
</dbReference>
<dbReference type="GO" id="GO:0000287">
    <property type="term" value="F:magnesium ion binding"/>
    <property type="evidence" value="ECO:0007669"/>
    <property type="project" value="InterPro"/>
</dbReference>
<keyword evidence="8" id="KW-1185">Reference proteome</keyword>
<reference evidence="5 7" key="1">
    <citation type="submission" date="2016-11" db="EMBL/GenBank/DDBJ databases">
        <authorList>
            <person name="Jaros S."/>
            <person name="Januszkiewicz K."/>
            <person name="Wedrychowicz H."/>
        </authorList>
    </citation>
    <scope>NUCLEOTIDE SEQUENCE [LARGE SCALE GENOMIC DNA]</scope>
    <source>
        <strain evidence="5 7">DSM 784</strain>
    </source>
</reference>
<dbReference type="PANTHER" id="PTHR12215:SF10">
    <property type="entry name" value="L-AMINOADIPATE-SEMIALDEHYDE DEHYDROGENASE-PHOSPHOPANTETHEINYL TRANSFERASE"/>
    <property type="match status" value="1"/>
</dbReference>
<dbReference type="Proteomes" id="UP001326715">
    <property type="component" value="Chromosome"/>
</dbReference>
<protein>
    <submittedName>
        <fullName evidence="5 6">4'-phosphopantetheinyl transferase</fullName>
    </submittedName>
</protein>
<evidence type="ECO:0000313" key="8">
    <source>
        <dbReference type="Proteomes" id="UP001326715"/>
    </source>
</evidence>
<dbReference type="InterPro" id="IPR050559">
    <property type="entry name" value="P-Pant_transferase_sf"/>
</dbReference>
<dbReference type="GO" id="GO:0005829">
    <property type="term" value="C:cytosol"/>
    <property type="evidence" value="ECO:0007669"/>
    <property type="project" value="TreeGrafter"/>
</dbReference>
<dbReference type="Pfam" id="PF22624">
    <property type="entry name" value="AASDHPPT_N"/>
    <property type="match status" value="1"/>
</dbReference>
<reference evidence="6 8" key="2">
    <citation type="submission" date="2023-11" db="EMBL/GenBank/DDBJ databases">
        <title>MicrobeMod: A computational toolkit for identifying prokaryotic methylation and restriction-modification with nanopore sequencing.</title>
        <authorList>
            <person name="Crits-Christoph A."/>
            <person name="Kang S.C."/>
            <person name="Lee H."/>
            <person name="Ostrov N."/>
        </authorList>
    </citation>
    <scope>NUCLEOTIDE SEQUENCE [LARGE SCALE GENOMIC DNA]</scope>
    <source>
        <strain evidence="6 8">ATCC 23090</strain>
    </source>
</reference>
<proteinExistence type="inferred from homology"/>
<dbReference type="PANTHER" id="PTHR12215">
    <property type="entry name" value="PHOSPHOPANTETHEINE TRANSFERASE"/>
    <property type="match status" value="1"/>
</dbReference>
<evidence type="ECO:0000256" key="1">
    <source>
        <dbReference type="ARBA" id="ARBA00010990"/>
    </source>
</evidence>
<feature type="domain" description="4'-phosphopantetheinyl transferase N-terminal" evidence="4">
    <location>
        <begin position="17"/>
        <end position="97"/>
    </location>
</feature>
<feature type="domain" description="4'-phosphopantetheinyl transferase" evidence="3">
    <location>
        <begin position="103"/>
        <end position="195"/>
    </location>
</feature>
<comment type="similarity">
    <text evidence="1">Belongs to the P-Pant transferase superfamily. Gsp/Sfp/HetI/AcpT family.</text>
</comment>
<keyword evidence="2 5" id="KW-0808">Transferase</keyword>
<evidence type="ECO:0000256" key="2">
    <source>
        <dbReference type="ARBA" id="ARBA00022679"/>
    </source>
</evidence>
<dbReference type="SUPFAM" id="SSF56214">
    <property type="entry name" value="4'-phosphopantetheinyl transferase"/>
    <property type="match status" value="2"/>
</dbReference>
<evidence type="ECO:0000259" key="4">
    <source>
        <dbReference type="Pfam" id="PF22624"/>
    </source>
</evidence>
<accession>A0A1K1SSB1</accession>
<dbReference type="Gene3D" id="3.90.470.20">
    <property type="entry name" value="4'-phosphopantetheinyl transferase domain"/>
    <property type="match status" value="2"/>
</dbReference>
<dbReference type="STRING" id="1004.SAMN05661012_06033"/>
<evidence type="ECO:0000313" key="5">
    <source>
        <dbReference type="EMBL" id="SFW87174.1"/>
    </source>
</evidence>